<dbReference type="InterPro" id="IPR036291">
    <property type="entry name" value="NAD(P)-bd_dom_sf"/>
</dbReference>
<dbReference type="EMBL" id="KZ678455">
    <property type="protein sequence ID" value="PSR83726.1"/>
    <property type="molecule type" value="Genomic_DNA"/>
</dbReference>
<dbReference type="InterPro" id="IPR011032">
    <property type="entry name" value="GroES-like_sf"/>
</dbReference>
<dbReference type="STRING" id="2025994.A0A2T3A6C7"/>
<dbReference type="SUPFAM" id="SSF50129">
    <property type="entry name" value="GroES-like"/>
    <property type="match status" value="1"/>
</dbReference>
<sequence>MALGPDTPRHIKVGDRVAGFVHGMNKSHPDIGAFAEYVVAPADLLLRIPPAMRFEDAASIGLGLYTAGLGLYQELGLAFPEPDPRCPSASSNDEAPFVLVAGGSTATGTRALQLLKRPRLFDLHSAGFRPIATCSPRNFDLVRRFGAEQVFDYGQDDCAATIRAYTRNTLASALDCIATAETTQLCYGALGRAGGRYATVEPFRESVTSQRALTVVPSWLLAVTVFGRKVDLDGEYARPARPQDKELALRLTAYAQTLLDQGQLPTHPVKVVGTGWDSVVRGVATVRKEALSGQKLVCSVA</sequence>
<keyword evidence="4" id="KW-1185">Reference proteome</keyword>
<dbReference type="Proteomes" id="UP000241462">
    <property type="component" value="Unassembled WGS sequence"/>
</dbReference>
<name>A0A2T3A6C7_9PEZI</name>
<reference evidence="3 4" key="1">
    <citation type="journal article" date="2018" name="Mycol. Prog.">
        <title>Coniella lustricola, a new species from submerged detritus.</title>
        <authorList>
            <person name="Raudabaugh D.B."/>
            <person name="Iturriaga T."/>
            <person name="Carver A."/>
            <person name="Mondo S."/>
            <person name="Pangilinan J."/>
            <person name="Lipzen A."/>
            <person name="He G."/>
            <person name="Amirebrahimi M."/>
            <person name="Grigoriev I.V."/>
            <person name="Miller A.N."/>
        </authorList>
    </citation>
    <scope>NUCLEOTIDE SEQUENCE [LARGE SCALE GENOMIC DNA]</scope>
    <source>
        <strain evidence="3 4">B22-T-1</strain>
    </source>
</reference>
<comment type="similarity">
    <text evidence="1">Belongs to the zinc-containing alcohol dehydrogenase family.</text>
</comment>
<dbReference type="GO" id="GO:0016651">
    <property type="term" value="F:oxidoreductase activity, acting on NAD(P)H"/>
    <property type="evidence" value="ECO:0007669"/>
    <property type="project" value="InterPro"/>
</dbReference>
<dbReference type="Gene3D" id="3.40.50.720">
    <property type="entry name" value="NAD(P)-binding Rossmann-like Domain"/>
    <property type="match status" value="1"/>
</dbReference>
<evidence type="ECO:0000313" key="3">
    <source>
        <dbReference type="EMBL" id="PSR83726.1"/>
    </source>
</evidence>
<dbReference type="InterPro" id="IPR047122">
    <property type="entry name" value="Trans-enoyl_RdTase-like"/>
</dbReference>
<organism evidence="3 4">
    <name type="scientific">Coniella lustricola</name>
    <dbReference type="NCBI Taxonomy" id="2025994"/>
    <lineage>
        <taxon>Eukaryota</taxon>
        <taxon>Fungi</taxon>
        <taxon>Dikarya</taxon>
        <taxon>Ascomycota</taxon>
        <taxon>Pezizomycotina</taxon>
        <taxon>Sordariomycetes</taxon>
        <taxon>Sordariomycetidae</taxon>
        <taxon>Diaporthales</taxon>
        <taxon>Schizoparmaceae</taxon>
        <taxon>Coniella</taxon>
    </lineage>
</organism>
<proteinExistence type="inferred from homology"/>
<keyword evidence="2" id="KW-0560">Oxidoreductase</keyword>
<accession>A0A2T3A6C7</accession>
<dbReference type="CDD" id="cd08249">
    <property type="entry name" value="enoyl_reductase_like"/>
    <property type="match status" value="1"/>
</dbReference>
<evidence type="ECO:0000313" key="4">
    <source>
        <dbReference type="Proteomes" id="UP000241462"/>
    </source>
</evidence>
<dbReference type="PANTHER" id="PTHR45348">
    <property type="entry name" value="HYPOTHETICAL OXIDOREDUCTASE (EUROFUNG)"/>
    <property type="match status" value="1"/>
</dbReference>
<dbReference type="AlphaFoldDB" id="A0A2T3A6C7"/>
<dbReference type="PANTHER" id="PTHR45348:SF1">
    <property type="entry name" value="TRANS-ENOYL REDUCTASE STHE"/>
    <property type="match status" value="1"/>
</dbReference>
<evidence type="ECO:0008006" key="5">
    <source>
        <dbReference type="Google" id="ProtNLM"/>
    </source>
</evidence>
<dbReference type="Gene3D" id="3.90.180.10">
    <property type="entry name" value="Medium-chain alcohol dehydrogenases, catalytic domain"/>
    <property type="match status" value="1"/>
</dbReference>
<protein>
    <recommendedName>
        <fullName evidence="5">Enoyl reductase (ER) domain-containing protein</fullName>
    </recommendedName>
</protein>
<gene>
    <name evidence="3" type="ORF">BD289DRAFT_435485</name>
</gene>
<evidence type="ECO:0000256" key="2">
    <source>
        <dbReference type="ARBA" id="ARBA00023002"/>
    </source>
</evidence>
<dbReference type="InParanoid" id="A0A2T3A6C7"/>
<evidence type="ECO:0000256" key="1">
    <source>
        <dbReference type="ARBA" id="ARBA00008072"/>
    </source>
</evidence>
<dbReference type="SUPFAM" id="SSF51735">
    <property type="entry name" value="NAD(P)-binding Rossmann-fold domains"/>
    <property type="match status" value="1"/>
</dbReference>
<dbReference type="OrthoDB" id="48317at2759"/>